<evidence type="ECO:0000313" key="3">
    <source>
        <dbReference type="EMBL" id="MBF4770026.1"/>
    </source>
</evidence>
<keyword evidence="4" id="KW-1185">Reference proteome</keyword>
<dbReference type="EMBL" id="JADKPO010000037">
    <property type="protein sequence ID" value="MBF4770026.1"/>
    <property type="molecule type" value="Genomic_DNA"/>
</dbReference>
<protein>
    <submittedName>
        <fullName evidence="3">PASTA domain-containing protein</fullName>
    </submittedName>
</protein>
<keyword evidence="2" id="KW-1133">Transmembrane helix</keyword>
<dbReference type="Proteomes" id="UP000660668">
    <property type="component" value="Unassembled WGS sequence"/>
</dbReference>
<dbReference type="RefSeq" id="WP_194698173.1">
    <property type="nucleotide sequence ID" value="NZ_JADKPO010000037.1"/>
</dbReference>
<feature type="transmembrane region" description="Helical" evidence="2">
    <location>
        <begin position="45"/>
        <end position="65"/>
    </location>
</feature>
<gene>
    <name evidence="3" type="ORF">ISU10_19820</name>
</gene>
<keyword evidence="2" id="KW-0812">Transmembrane</keyword>
<evidence type="ECO:0000256" key="2">
    <source>
        <dbReference type="SAM" id="Phobius"/>
    </source>
</evidence>
<organism evidence="3 4">
    <name type="scientific">Nocardioides agariphilus</name>
    <dbReference type="NCBI Taxonomy" id="433664"/>
    <lineage>
        <taxon>Bacteria</taxon>
        <taxon>Bacillati</taxon>
        <taxon>Actinomycetota</taxon>
        <taxon>Actinomycetes</taxon>
        <taxon>Propionibacteriales</taxon>
        <taxon>Nocardioidaceae</taxon>
        <taxon>Nocardioides</taxon>
    </lineage>
</organism>
<evidence type="ECO:0000256" key="1">
    <source>
        <dbReference type="SAM" id="MobiDB-lite"/>
    </source>
</evidence>
<dbReference type="Gene3D" id="3.30.10.20">
    <property type="match status" value="1"/>
</dbReference>
<name>A0A930VQK9_9ACTN</name>
<keyword evidence="2" id="KW-0472">Membrane</keyword>
<dbReference type="AlphaFoldDB" id="A0A930VQK9"/>
<reference evidence="3" key="1">
    <citation type="submission" date="2020-11" db="EMBL/GenBank/DDBJ databases">
        <title>Nocardioides cynanchi sp. nov., isolated from soil of rhizosphere of Cynanchum wilfordii.</title>
        <authorList>
            <person name="Lee J.-S."/>
            <person name="Suh M.K."/>
            <person name="Kim J.-S."/>
        </authorList>
    </citation>
    <scope>NUCLEOTIDE SEQUENCE</scope>
    <source>
        <strain evidence="3">KCTC 19276</strain>
    </source>
</reference>
<comment type="caution">
    <text evidence="3">The sequence shown here is derived from an EMBL/GenBank/DDBJ whole genome shotgun (WGS) entry which is preliminary data.</text>
</comment>
<proteinExistence type="predicted"/>
<accession>A0A930VQK9</accession>
<feature type="region of interest" description="Disordered" evidence="1">
    <location>
        <begin position="66"/>
        <end position="90"/>
    </location>
</feature>
<sequence>MTDQNLSDLLDRAGERIAAGSPPLGAMIDAAAVVRRRQRTRWTGALAAVGAGAVVAVVVGGPALFPAADSRTPPQPSTQGTSPVESEPIPPGTRLVGIGHVAIAVPEEWATNAIRCGTATRPTVVVDVTVIEGCALLAPKVHDVVWLERAVNASMFVPDRDVEIDGVAAQTNEVTCSELGNGTTSCTRTVFVPSDQASFRAIAKTKERVDEILSWIRVVDDRVAVPGFHGVNDSEQDDDAGEHYRQALQAAGLAAQVNTQFVGGGKPGLILGVSPAPGTMLEPGQTVTMTEVADPRGPADLVDVEVNSVGPGNSMDYRGRTDAQLRAGTRIELELGSTIWVYGHGQGIGSLAGEISGPALALDDWREGPNYGRSWTAVARGTSELTVTITVDGERIVIGTVTVSVR</sequence>
<evidence type="ECO:0000313" key="4">
    <source>
        <dbReference type="Proteomes" id="UP000660668"/>
    </source>
</evidence>